<feature type="binding site" evidence="7">
    <location>
        <position position="29"/>
    </location>
    <ligand>
        <name>3-phosphoshikimate</name>
        <dbReference type="ChEBI" id="CHEBI:145989"/>
    </ligand>
</feature>
<feature type="binding site" evidence="7">
    <location>
        <position position="155"/>
    </location>
    <ligand>
        <name>3-phosphoshikimate</name>
        <dbReference type="ChEBI" id="CHEBI:145989"/>
    </ligand>
</feature>
<evidence type="ECO:0000256" key="6">
    <source>
        <dbReference type="ARBA" id="ARBA00044633"/>
    </source>
</evidence>
<proteinExistence type="inferred from homology"/>
<dbReference type="InterPro" id="IPR013792">
    <property type="entry name" value="RNA3'P_cycl/enolpyr_Trfase_a/b"/>
</dbReference>
<feature type="binding site" evidence="7">
    <location>
        <position position="182"/>
    </location>
    <ligand>
        <name>3-phosphoshikimate</name>
        <dbReference type="ChEBI" id="CHEBI:145989"/>
    </ligand>
</feature>
<feature type="domain" description="Enolpyruvate transferase" evidence="8">
    <location>
        <begin position="11"/>
        <end position="410"/>
    </location>
</feature>
<dbReference type="GO" id="GO:0009423">
    <property type="term" value="P:chorismate biosynthetic process"/>
    <property type="evidence" value="ECO:0007669"/>
    <property type="project" value="UniProtKB-UniRule"/>
</dbReference>
<comment type="subcellular location">
    <subcellularLocation>
        <location evidence="7">Cytoplasm</location>
    </subcellularLocation>
</comment>
<protein>
    <recommendedName>
        <fullName evidence="7">3-phosphoshikimate 1-carboxyvinyltransferase</fullName>
        <ecNumber evidence="7">2.5.1.19</ecNumber>
    </recommendedName>
    <alternativeName>
        <fullName evidence="7">5-enolpyruvylshikimate-3-phosphate synthase</fullName>
        <shortName evidence="7">EPSP synthase</shortName>
        <shortName evidence="7">EPSPS</shortName>
    </alternativeName>
</protein>
<dbReference type="EC" id="2.5.1.19" evidence="7"/>
<dbReference type="AlphaFoldDB" id="A0A9D1W9D7"/>
<organism evidence="9 10">
    <name type="scientific">Candidatus Sphingobacterium stercoripullorum</name>
    <dbReference type="NCBI Taxonomy" id="2838759"/>
    <lineage>
        <taxon>Bacteria</taxon>
        <taxon>Pseudomonadati</taxon>
        <taxon>Bacteroidota</taxon>
        <taxon>Sphingobacteriia</taxon>
        <taxon>Sphingobacteriales</taxon>
        <taxon>Sphingobacteriaceae</taxon>
        <taxon>Sphingobacterium</taxon>
    </lineage>
</organism>
<dbReference type="EMBL" id="DXEZ01000230">
    <property type="protein sequence ID" value="HIX55040.1"/>
    <property type="molecule type" value="Genomic_DNA"/>
</dbReference>
<feature type="binding site" evidence="7">
    <location>
        <position position="156"/>
    </location>
    <ligand>
        <name>3-phosphoshikimate</name>
        <dbReference type="ChEBI" id="CHEBI:145989"/>
    </ligand>
</feature>
<feature type="binding site" evidence="7">
    <location>
        <position position="332"/>
    </location>
    <ligand>
        <name>phosphoenolpyruvate</name>
        <dbReference type="ChEBI" id="CHEBI:58702"/>
    </ligand>
</feature>
<feature type="binding site" evidence="7">
    <location>
        <position position="156"/>
    </location>
    <ligand>
        <name>phosphoenolpyruvate</name>
        <dbReference type="ChEBI" id="CHEBI:58702"/>
    </ligand>
</feature>
<feature type="active site" description="Proton acceptor" evidence="7">
    <location>
        <position position="301"/>
    </location>
</feature>
<dbReference type="PANTHER" id="PTHR21090:SF5">
    <property type="entry name" value="PENTAFUNCTIONAL AROM POLYPEPTIDE"/>
    <property type="match status" value="1"/>
</dbReference>
<evidence type="ECO:0000313" key="9">
    <source>
        <dbReference type="EMBL" id="HIX55040.1"/>
    </source>
</evidence>
<dbReference type="Gene3D" id="3.65.10.10">
    <property type="entry name" value="Enolpyruvate transferase domain"/>
    <property type="match status" value="2"/>
</dbReference>
<evidence type="ECO:0000256" key="5">
    <source>
        <dbReference type="ARBA" id="ARBA00023141"/>
    </source>
</evidence>
<sequence>MTTMFLVKHDSKTIEGTVNLTGSKSESNRALIIQAISKGLVQIENISNADDTEILQRVIQEAKNHSGEEPTVLDIGPAGTAMRFMTSYLNFLPGKFILTGTDRMKQRPIGVLTDALKELGCNLKSTHKEGYPPLEISGPFIQKVNNLAIDGNISSQYISSLLLIAPYLPSGLDLKIKGELTSRPYVEMTLEMLQSTGIQYKWEDNHIHISPQEYKKSSWLVEPDWSAASYWYSILALSESGELYLPALKKESLQGDRQIAEIMELFGVKTEFIDQDKHGIRLTKITPKIQHEVIDFTTCPDIAQTVVVVAAALKKDIQITGLHTLRIKETDRIAALQNEIAKFGCKLLEKGNIFHLDTSGSFTPESLTFETYEDHRMAMAFAPLALTFPEIKIKEPQVVDKSYPEFWKHLANVGFAIEEA</sequence>
<feature type="binding site" evidence="7">
    <location>
        <position position="24"/>
    </location>
    <ligand>
        <name>3-phosphoshikimate</name>
        <dbReference type="ChEBI" id="CHEBI:145989"/>
    </ligand>
</feature>
<dbReference type="GO" id="GO:0003866">
    <property type="term" value="F:3-phosphoshikimate 1-carboxyvinyltransferase activity"/>
    <property type="evidence" value="ECO:0007669"/>
    <property type="project" value="UniProtKB-UniRule"/>
</dbReference>
<evidence type="ECO:0000256" key="1">
    <source>
        <dbReference type="ARBA" id="ARBA00004811"/>
    </source>
</evidence>
<gene>
    <name evidence="7 9" type="primary">aroA</name>
    <name evidence="9" type="ORF">H9853_08440</name>
</gene>
<feature type="binding site" evidence="7">
    <location>
        <position position="107"/>
    </location>
    <ligand>
        <name>phosphoenolpyruvate</name>
        <dbReference type="ChEBI" id="CHEBI:58702"/>
    </ligand>
</feature>
<comment type="pathway">
    <text evidence="1 7">Metabolic intermediate biosynthesis; chorismate biosynthesis; chorismate from D-erythrose 4-phosphate and phosphoenolpyruvate: step 6/7.</text>
</comment>
<evidence type="ECO:0000256" key="3">
    <source>
        <dbReference type="ARBA" id="ARBA00022605"/>
    </source>
</evidence>
<keyword evidence="3 7" id="KW-0028">Amino-acid biosynthesis</keyword>
<comment type="caution">
    <text evidence="9">The sequence shown here is derived from an EMBL/GenBank/DDBJ whole genome shotgun (WGS) entry which is preliminary data.</text>
</comment>
<keyword evidence="7" id="KW-0963">Cytoplasm</keyword>
<evidence type="ECO:0000256" key="4">
    <source>
        <dbReference type="ARBA" id="ARBA00022679"/>
    </source>
</evidence>
<dbReference type="PIRSF" id="PIRSF000505">
    <property type="entry name" value="EPSPS"/>
    <property type="match status" value="1"/>
</dbReference>
<feature type="binding site" evidence="7">
    <location>
        <position position="301"/>
    </location>
    <ligand>
        <name>3-phosphoshikimate</name>
        <dbReference type="ChEBI" id="CHEBI:145989"/>
    </ligand>
</feature>
<feature type="binding site" evidence="7">
    <location>
        <position position="24"/>
    </location>
    <ligand>
        <name>phosphoenolpyruvate</name>
        <dbReference type="ChEBI" id="CHEBI:58702"/>
    </ligand>
</feature>
<dbReference type="HAMAP" id="MF_00210">
    <property type="entry name" value="EPSP_synth"/>
    <property type="match status" value="1"/>
</dbReference>
<dbReference type="Pfam" id="PF00275">
    <property type="entry name" value="EPSP_synthase"/>
    <property type="match status" value="1"/>
</dbReference>
<feature type="binding site" evidence="7">
    <location>
        <position position="25"/>
    </location>
    <ligand>
        <name>3-phosphoshikimate</name>
        <dbReference type="ChEBI" id="CHEBI:145989"/>
    </ligand>
</feature>
<evidence type="ECO:0000256" key="2">
    <source>
        <dbReference type="ARBA" id="ARBA00009948"/>
    </source>
</evidence>
<comment type="similarity">
    <text evidence="2 7">Belongs to the EPSP synthase family.</text>
</comment>
<dbReference type="InterPro" id="IPR006264">
    <property type="entry name" value="EPSP_synthase"/>
</dbReference>
<comment type="function">
    <text evidence="7">Catalyzes the transfer of the enolpyruvyl moiety of phosphoenolpyruvate (PEP) to the 5-hydroxyl of shikimate-3-phosphate (S3P) to produce enolpyruvyl shikimate-3-phosphate and inorganic phosphate.</text>
</comment>
<dbReference type="InterPro" id="IPR023193">
    <property type="entry name" value="EPSP_synthase_CS"/>
</dbReference>
<feature type="binding site" evidence="7">
    <location>
        <position position="154"/>
    </location>
    <ligand>
        <name>3-phosphoshikimate</name>
        <dbReference type="ChEBI" id="CHEBI:145989"/>
    </ligand>
</feature>
<evidence type="ECO:0000313" key="10">
    <source>
        <dbReference type="Proteomes" id="UP000824156"/>
    </source>
</evidence>
<reference evidence="9" key="2">
    <citation type="submission" date="2021-04" db="EMBL/GenBank/DDBJ databases">
        <authorList>
            <person name="Gilroy R."/>
        </authorList>
    </citation>
    <scope>NUCLEOTIDE SEQUENCE</scope>
    <source>
        <strain evidence="9">1719</strain>
    </source>
</reference>
<comment type="subunit">
    <text evidence="7">Monomer.</text>
</comment>
<dbReference type="Proteomes" id="UP000824156">
    <property type="component" value="Unassembled WGS sequence"/>
</dbReference>
<dbReference type="GO" id="GO:0009073">
    <property type="term" value="P:aromatic amino acid family biosynthetic process"/>
    <property type="evidence" value="ECO:0007669"/>
    <property type="project" value="UniProtKB-KW"/>
</dbReference>
<feature type="binding site" evidence="7">
    <location>
        <position position="328"/>
    </location>
    <ligand>
        <name>3-phosphoshikimate</name>
        <dbReference type="ChEBI" id="CHEBI:145989"/>
    </ligand>
</feature>
<accession>A0A9D1W9D7</accession>
<dbReference type="InterPro" id="IPR001986">
    <property type="entry name" value="Enolpyruvate_Tfrase_dom"/>
</dbReference>
<comment type="catalytic activity">
    <reaction evidence="6">
        <text>3-phosphoshikimate + phosphoenolpyruvate = 5-O-(1-carboxyvinyl)-3-phosphoshikimate + phosphate</text>
        <dbReference type="Rhea" id="RHEA:21256"/>
        <dbReference type="ChEBI" id="CHEBI:43474"/>
        <dbReference type="ChEBI" id="CHEBI:57701"/>
        <dbReference type="ChEBI" id="CHEBI:58702"/>
        <dbReference type="ChEBI" id="CHEBI:145989"/>
        <dbReference type="EC" id="2.5.1.19"/>
    </reaction>
    <physiologicalReaction direction="left-to-right" evidence="6">
        <dbReference type="Rhea" id="RHEA:21257"/>
    </physiologicalReaction>
</comment>
<dbReference type="InterPro" id="IPR036968">
    <property type="entry name" value="Enolpyruvate_Tfrase_sf"/>
</dbReference>
<comment type="caution">
    <text evidence="7">Lacks conserved residue(s) required for the propagation of feature annotation.</text>
</comment>
<dbReference type="PANTHER" id="PTHR21090">
    <property type="entry name" value="AROM/DEHYDROQUINATE SYNTHASE"/>
    <property type="match status" value="1"/>
</dbReference>
<dbReference type="SUPFAM" id="SSF55205">
    <property type="entry name" value="EPT/RTPC-like"/>
    <property type="match status" value="1"/>
</dbReference>
<dbReference type="NCBIfam" id="TIGR01356">
    <property type="entry name" value="aroA"/>
    <property type="match status" value="1"/>
</dbReference>
<dbReference type="GO" id="GO:0008652">
    <property type="term" value="P:amino acid biosynthetic process"/>
    <property type="evidence" value="ECO:0007669"/>
    <property type="project" value="UniProtKB-KW"/>
</dbReference>
<evidence type="ECO:0000256" key="7">
    <source>
        <dbReference type="HAMAP-Rule" id="MF_00210"/>
    </source>
</evidence>
<reference evidence="9" key="1">
    <citation type="journal article" date="2021" name="PeerJ">
        <title>Extensive microbial diversity within the chicken gut microbiome revealed by metagenomics and culture.</title>
        <authorList>
            <person name="Gilroy R."/>
            <person name="Ravi A."/>
            <person name="Getino M."/>
            <person name="Pursley I."/>
            <person name="Horton D.L."/>
            <person name="Alikhan N.F."/>
            <person name="Baker D."/>
            <person name="Gharbi K."/>
            <person name="Hall N."/>
            <person name="Watson M."/>
            <person name="Adriaenssens E.M."/>
            <person name="Foster-Nyarko E."/>
            <person name="Jarju S."/>
            <person name="Secka A."/>
            <person name="Antonio M."/>
            <person name="Oren A."/>
            <person name="Chaudhuri R.R."/>
            <person name="La Ragione R."/>
            <person name="Hildebrand F."/>
            <person name="Pallen M.J."/>
        </authorList>
    </citation>
    <scope>NUCLEOTIDE SEQUENCE</scope>
    <source>
        <strain evidence="9">1719</strain>
    </source>
</reference>
<dbReference type="GO" id="GO:0005737">
    <property type="term" value="C:cytoplasm"/>
    <property type="evidence" value="ECO:0007669"/>
    <property type="project" value="UniProtKB-SubCell"/>
</dbReference>
<keyword evidence="4 7" id="KW-0808">Transferase</keyword>
<feature type="binding site" evidence="7">
    <location>
        <position position="79"/>
    </location>
    <ligand>
        <name>phosphoenolpyruvate</name>
        <dbReference type="ChEBI" id="CHEBI:58702"/>
    </ligand>
</feature>
<feature type="binding site" evidence="7">
    <location>
        <position position="401"/>
    </location>
    <ligand>
        <name>phosphoenolpyruvate</name>
        <dbReference type="ChEBI" id="CHEBI:58702"/>
    </ligand>
</feature>
<dbReference type="PROSITE" id="PS00885">
    <property type="entry name" value="EPSP_SYNTHASE_2"/>
    <property type="match status" value="1"/>
</dbReference>
<name>A0A9D1W9D7_9SPHI</name>
<dbReference type="CDD" id="cd01556">
    <property type="entry name" value="EPSP_synthase"/>
    <property type="match status" value="1"/>
</dbReference>
<evidence type="ECO:0000259" key="8">
    <source>
        <dbReference type="Pfam" id="PF00275"/>
    </source>
</evidence>
<feature type="binding site" evidence="7">
    <location>
        <position position="376"/>
    </location>
    <ligand>
        <name>phosphoenolpyruvate</name>
        <dbReference type="ChEBI" id="CHEBI:58702"/>
    </ligand>
</feature>
<keyword evidence="5 7" id="KW-0057">Aromatic amino acid biosynthesis</keyword>